<proteinExistence type="predicted"/>
<dbReference type="RefSeq" id="WP_034940919.1">
    <property type="nucleotide sequence ID" value="NZ_JFHN01000072.1"/>
</dbReference>
<protein>
    <recommendedName>
        <fullName evidence="3">Phage capsid protein</fullName>
    </recommendedName>
</protein>
<evidence type="ECO:0000313" key="1">
    <source>
        <dbReference type="EMBL" id="EXU73882.1"/>
    </source>
</evidence>
<evidence type="ECO:0008006" key="3">
    <source>
        <dbReference type="Google" id="ProtNLM"/>
    </source>
</evidence>
<dbReference type="PATRIC" id="fig|69222.5.peg.4174"/>
<reference evidence="1 2" key="1">
    <citation type="submission" date="2014-02" db="EMBL/GenBank/DDBJ databases">
        <title>Draft genome of Erwinia mallotivora strain BT-MARDI, a papaya dieback pathogen.</title>
        <authorList>
            <person name="Redzuan R."/>
            <person name="Abu Bakar N."/>
            <person name="Badrun R."/>
            <person name="Mohd Raih M.F."/>
            <person name="Rozano L."/>
            <person name="Mat Amin N."/>
        </authorList>
    </citation>
    <scope>NUCLEOTIDE SEQUENCE [LARGE SCALE GENOMIC DNA]</scope>
    <source>
        <strain evidence="1 2">BT-MARDI</strain>
    </source>
</reference>
<gene>
    <name evidence="1" type="ORF">BG55_20475</name>
</gene>
<dbReference type="InterPro" id="IPR005564">
    <property type="entry name" value="Major_capsid_GpE"/>
</dbReference>
<dbReference type="OrthoDB" id="6626802at2"/>
<sequence>MATLIDYSAFGLVDLTPAFTVTSQQNYLLQALNIFESVGSETIKISFDRIVESNKSLLNDPKKRYSFEHNSTARGDATNFLIECPYFLRSDQVSAADFQRGNRRPGRDEYDQVADSAEGLYSNMTRVIVFAGRNVYNKLRFHPSMKSAFQYVSPLDVENIITKRRELLPNVQTMTVPGLSLDVVSVADPLLTQYIGADELILVPIFRAGTNAYNHIYTPASTNTKLARTGVAAEYFSYMIEKDLGETDIYFEASILPVNNVTSSILKVSVKI</sequence>
<comment type="caution">
    <text evidence="1">The sequence shown here is derived from an EMBL/GenBank/DDBJ whole genome shotgun (WGS) entry which is preliminary data.</text>
</comment>
<evidence type="ECO:0000313" key="2">
    <source>
        <dbReference type="Proteomes" id="UP000019918"/>
    </source>
</evidence>
<dbReference type="AlphaFoldDB" id="A0A014PSP3"/>
<dbReference type="STRING" id="69222.BG55_20475"/>
<keyword evidence="2" id="KW-1185">Reference proteome</keyword>
<accession>A0A014PSP3</accession>
<name>A0A014PSP3_9GAMM</name>
<dbReference type="EMBL" id="JFHN01000072">
    <property type="protein sequence ID" value="EXU73882.1"/>
    <property type="molecule type" value="Genomic_DNA"/>
</dbReference>
<dbReference type="Pfam" id="PF03864">
    <property type="entry name" value="Phage_cap_E"/>
    <property type="match status" value="1"/>
</dbReference>
<dbReference type="Proteomes" id="UP000019918">
    <property type="component" value="Unassembled WGS sequence"/>
</dbReference>
<organism evidence="1 2">
    <name type="scientific">Erwinia mallotivora</name>
    <dbReference type="NCBI Taxonomy" id="69222"/>
    <lineage>
        <taxon>Bacteria</taxon>
        <taxon>Pseudomonadati</taxon>
        <taxon>Pseudomonadota</taxon>
        <taxon>Gammaproteobacteria</taxon>
        <taxon>Enterobacterales</taxon>
        <taxon>Erwiniaceae</taxon>
        <taxon>Erwinia</taxon>
    </lineage>
</organism>